<dbReference type="EMBL" id="ML993929">
    <property type="protein sequence ID" value="KAF2202643.1"/>
    <property type="molecule type" value="Genomic_DNA"/>
</dbReference>
<evidence type="ECO:0000256" key="1">
    <source>
        <dbReference type="SAM" id="SignalP"/>
    </source>
</evidence>
<name>A0A9P4MWY6_9PLEO</name>
<dbReference type="Proteomes" id="UP000799536">
    <property type="component" value="Unassembled WGS sequence"/>
</dbReference>
<comment type="caution">
    <text evidence="2">The sequence shown here is derived from an EMBL/GenBank/DDBJ whole genome shotgun (WGS) entry which is preliminary data.</text>
</comment>
<evidence type="ECO:0000313" key="2">
    <source>
        <dbReference type="EMBL" id="KAF2202643.1"/>
    </source>
</evidence>
<feature type="signal peptide" evidence="1">
    <location>
        <begin position="1"/>
        <end position="20"/>
    </location>
</feature>
<proteinExistence type="predicted"/>
<reference evidence="2" key="1">
    <citation type="journal article" date="2020" name="Stud. Mycol.">
        <title>101 Dothideomycetes genomes: a test case for predicting lifestyles and emergence of pathogens.</title>
        <authorList>
            <person name="Haridas S."/>
            <person name="Albert R."/>
            <person name="Binder M."/>
            <person name="Bloem J."/>
            <person name="Labutti K."/>
            <person name="Salamov A."/>
            <person name="Andreopoulos B."/>
            <person name="Baker S."/>
            <person name="Barry K."/>
            <person name="Bills G."/>
            <person name="Bluhm B."/>
            <person name="Cannon C."/>
            <person name="Castanera R."/>
            <person name="Culley D."/>
            <person name="Daum C."/>
            <person name="Ezra D."/>
            <person name="Gonzalez J."/>
            <person name="Henrissat B."/>
            <person name="Kuo A."/>
            <person name="Liang C."/>
            <person name="Lipzen A."/>
            <person name="Lutzoni F."/>
            <person name="Magnuson J."/>
            <person name="Mondo S."/>
            <person name="Nolan M."/>
            <person name="Ohm R."/>
            <person name="Pangilinan J."/>
            <person name="Park H.-J."/>
            <person name="Ramirez L."/>
            <person name="Alfaro M."/>
            <person name="Sun H."/>
            <person name="Tritt A."/>
            <person name="Yoshinaga Y."/>
            <person name="Zwiers L.-H."/>
            <person name="Turgeon B."/>
            <person name="Goodwin S."/>
            <person name="Spatafora J."/>
            <person name="Crous P."/>
            <person name="Grigoriev I."/>
        </authorList>
    </citation>
    <scope>NUCLEOTIDE SEQUENCE</scope>
    <source>
        <strain evidence="2">ATCC 74209</strain>
    </source>
</reference>
<organism evidence="2 3">
    <name type="scientific">Delitschia confertaspora ATCC 74209</name>
    <dbReference type="NCBI Taxonomy" id="1513339"/>
    <lineage>
        <taxon>Eukaryota</taxon>
        <taxon>Fungi</taxon>
        <taxon>Dikarya</taxon>
        <taxon>Ascomycota</taxon>
        <taxon>Pezizomycotina</taxon>
        <taxon>Dothideomycetes</taxon>
        <taxon>Pleosporomycetidae</taxon>
        <taxon>Pleosporales</taxon>
        <taxon>Delitschiaceae</taxon>
        <taxon>Delitschia</taxon>
    </lineage>
</organism>
<feature type="chain" id="PRO_5040398665" evidence="1">
    <location>
        <begin position="21"/>
        <end position="87"/>
    </location>
</feature>
<keyword evidence="1" id="KW-0732">Signal</keyword>
<keyword evidence="3" id="KW-1185">Reference proteome</keyword>
<gene>
    <name evidence="2" type="ORF">GQ43DRAFT_439533</name>
</gene>
<sequence>MRFATLLALTLTATLGYSAAVPNAAAISKDNQLNARSCDCECLSHCNEDCANGFALNPIGQGLCGLTCGDSCGCGPNEVCCTNGQVC</sequence>
<evidence type="ECO:0000313" key="3">
    <source>
        <dbReference type="Proteomes" id="UP000799536"/>
    </source>
</evidence>
<protein>
    <submittedName>
        <fullName evidence="2">Uncharacterized protein</fullName>
    </submittedName>
</protein>
<dbReference type="AlphaFoldDB" id="A0A9P4MWY6"/>
<accession>A0A9P4MWY6</accession>
<dbReference type="OrthoDB" id="10355387at2759"/>